<feature type="compositionally biased region" description="Low complexity" evidence="1">
    <location>
        <begin position="251"/>
        <end position="270"/>
    </location>
</feature>
<name>A0A0D0C6Z9_9AGAR</name>
<keyword evidence="4" id="KW-1185">Reference proteome</keyword>
<accession>A0A0D0C6Z9</accession>
<feature type="region of interest" description="Disordered" evidence="1">
    <location>
        <begin position="246"/>
        <end position="270"/>
    </location>
</feature>
<organism evidence="3 4">
    <name type="scientific">Collybiopsis luxurians FD-317 M1</name>
    <dbReference type="NCBI Taxonomy" id="944289"/>
    <lineage>
        <taxon>Eukaryota</taxon>
        <taxon>Fungi</taxon>
        <taxon>Dikarya</taxon>
        <taxon>Basidiomycota</taxon>
        <taxon>Agaricomycotina</taxon>
        <taxon>Agaricomycetes</taxon>
        <taxon>Agaricomycetidae</taxon>
        <taxon>Agaricales</taxon>
        <taxon>Marasmiineae</taxon>
        <taxon>Omphalotaceae</taxon>
        <taxon>Collybiopsis</taxon>
        <taxon>Collybiopsis luxurians</taxon>
    </lineage>
</organism>
<evidence type="ECO:0000313" key="4">
    <source>
        <dbReference type="Proteomes" id="UP000053593"/>
    </source>
</evidence>
<feature type="transmembrane region" description="Helical" evidence="2">
    <location>
        <begin position="56"/>
        <end position="76"/>
    </location>
</feature>
<feature type="region of interest" description="Disordered" evidence="1">
    <location>
        <begin position="183"/>
        <end position="210"/>
    </location>
</feature>
<protein>
    <submittedName>
        <fullName evidence="3">Uncharacterized protein</fullName>
    </submittedName>
</protein>
<feature type="transmembrane region" description="Helical" evidence="2">
    <location>
        <begin position="12"/>
        <end position="36"/>
    </location>
</feature>
<dbReference type="EMBL" id="KN834762">
    <property type="protein sequence ID" value="KIK63936.1"/>
    <property type="molecule type" value="Genomic_DNA"/>
</dbReference>
<evidence type="ECO:0000313" key="3">
    <source>
        <dbReference type="EMBL" id="KIK63936.1"/>
    </source>
</evidence>
<keyword evidence="2" id="KW-0812">Transmembrane</keyword>
<keyword evidence="2" id="KW-1133">Transmembrane helix</keyword>
<gene>
    <name evidence="3" type="ORF">GYMLUDRAFT_40146</name>
</gene>
<dbReference type="HOGENOM" id="CLU_787677_0_0_1"/>
<feature type="transmembrane region" description="Helical" evidence="2">
    <location>
        <begin position="151"/>
        <end position="172"/>
    </location>
</feature>
<dbReference type="Proteomes" id="UP000053593">
    <property type="component" value="Unassembled WGS sequence"/>
</dbReference>
<keyword evidence="2" id="KW-0472">Membrane</keyword>
<feature type="transmembrane region" description="Helical" evidence="2">
    <location>
        <begin position="88"/>
        <end position="110"/>
    </location>
</feature>
<dbReference type="OrthoDB" id="3239304at2759"/>
<evidence type="ECO:0000256" key="1">
    <source>
        <dbReference type="SAM" id="MobiDB-lite"/>
    </source>
</evidence>
<sequence>MAFSSRARQFCCFLPSVFGVLVLSYVWIICGLIVAITGWLQVHKLKVYPVPSPYSIALYVHAVLFTILGLTGIYGVASASLKRRTHALGFLVILGIHLLLSFGGGSFFLAMVNHVRTEDEIAACLSRVSNHDVMATQRCYTPIAMHRSTAIAIYVLTWIFELYTCIMAFSYLEDLKQCAADPDLEKKPRRSGPVDPLSIGEPRPIPNFKPATMSMMMGNDGVPISAIHDVVTPGAQGIAGGIQQHSWDAVSTPRRTSSSNSPPATPLTPSRADFVSGIKPLLLTHKPASQPNSPHTLPALEISTSPLQPYGLGSAGMSTSYAFSTPQNSFGSSSTPTTPTQAAFTNSINHRF</sequence>
<proteinExistence type="predicted"/>
<feature type="compositionally biased region" description="Polar residues" evidence="1">
    <location>
        <begin position="341"/>
        <end position="352"/>
    </location>
</feature>
<reference evidence="3 4" key="1">
    <citation type="submission" date="2014-04" db="EMBL/GenBank/DDBJ databases">
        <title>Evolutionary Origins and Diversification of the Mycorrhizal Mutualists.</title>
        <authorList>
            <consortium name="DOE Joint Genome Institute"/>
            <consortium name="Mycorrhizal Genomics Consortium"/>
            <person name="Kohler A."/>
            <person name="Kuo A."/>
            <person name="Nagy L.G."/>
            <person name="Floudas D."/>
            <person name="Copeland A."/>
            <person name="Barry K.W."/>
            <person name="Cichocki N."/>
            <person name="Veneault-Fourrey C."/>
            <person name="LaButti K."/>
            <person name="Lindquist E.A."/>
            <person name="Lipzen A."/>
            <person name="Lundell T."/>
            <person name="Morin E."/>
            <person name="Murat C."/>
            <person name="Riley R."/>
            <person name="Ohm R."/>
            <person name="Sun H."/>
            <person name="Tunlid A."/>
            <person name="Henrissat B."/>
            <person name="Grigoriev I.V."/>
            <person name="Hibbett D.S."/>
            <person name="Martin F."/>
        </authorList>
    </citation>
    <scope>NUCLEOTIDE SEQUENCE [LARGE SCALE GENOMIC DNA]</scope>
    <source>
        <strain evidence="3 4">FD-317 M1</strain>
    </source>
</reference>
<evidence type="ECO:0000256" key="2">
    <source>
        <dbReference type="SAM" id="Phobius"/>
    </source>
</evidence>
<feature type="region of interest" description="Disordered" evidence="1">
    <location>
        <begin position="330"/>
        <end position="352"/>
    </location>
</feature>
<dbReference type="AlphaFoldDB" id="A0A0D0C6Z9"/>